<evidence type="ECO:0000313" key="11">
    <source>
        <dbReference type="Proteomes" id="UP000288216"/>
    </source>
</evidence>
<proteinExistence type="inferred from homology"/>
<reference evidence="10 11" key="1">
    <citation type="journal article" date="2018" name="Nat. Ecol. Evol.">
        <title>Shark genomes provide insights into elasmobranch evolution and the origin of vertebrates.</title>
        <authorList>
            <person name="Hara Y"/>
            <person name="Yamaguchi K"/>
            <person name="Onimaru K"/>
            <person name="Kadota M"/>
            <person name="Koyanagi M"/>
            <person name="Keeley SD"/>
            <person name="Tatsumi K"/>
            <person name="Tanaka K"/>
            <person name="Motone F"/>
            <person name="Kageyama Y"/>
            <person name="Nozu R"/>
            <person name="Adachi N"/>
            <person name="Nishimura O"/>
            <person name="Nakagawa R"/>
            <person name="Tanegashima C"/>
            <person name="Kiyatake I"/>
            <person name="Matsumoto R"/>
            <person name="Murakumo K"/>
            <person name="Nishida K"/>
            <person name="Terakita A"/>
            <person name="Kuratani S"/>
            <person name="Sato K"/>
            <person name="Hyodo S Kuraku.S."/>
        </authorList>
    </citation>
    <scope>NUCLEOTIDE SEQUENCE [LARGE SCALE GENOMIC DNA]</scope>
</reference>
<feature type="domain" description="Lipocalin/cytosolic fatty-acid binding" evidence="9">
    <location>
        <begin position="1"/>
        <end position="96"/>
    </location>
</feature>
<dbReference type="STRING" id="75743.A0A401PQH8"/>
<evidence type="ECO:0000313" key="10">
    <source>
        <dbReference type="EMBL" id="GCB75378.1"/>
    </source>
</evidence>
<evidence type="ECO:0000256" key="7">
    <source>
        <dbReference type="ARBA" id="ARBA00023157"/>
    </source>
</evidence>
<keyword evidence="7" id="KW-1015">Disulfide bond</keyword>
<dbReference type="Proteomes" id="UP000288216">
    <property type="component" value="Unassembled WGS sequence"/>
</dbReference>
<comment type="caution">
    <text evidence="10">The sequence shown here is derived from an EMBL/GenBank/DDBJ whole genome shotgun (WGS) entry which is preliminary data.</text>
</comment>
<keyword evidence="11" id="KW-1185">Reference proteome</keyword>
<dbReference type="InterPro" id="IPR015868">
    <property type="entry name" value="Glutaminase"/>
</dbReference>
<dbReference type="GO" id="GO:0004359">
    <property type="term" value="F:glutaminase activity"/>
    <property type="evidence" value="ECO:0007669"/>
    <property type="project" value="UniProtKB-EC"/>
</dbReference>
<organism evidence="10 11">
    <name type="scientific">Scyliorhinus torazame</name>
    <name type="common">Cloudy catshark</name>
    <name type="synonym">Catulus torazame</name>
    <dbReference type="NCBI Taxonomy" id="75743"/>
    <lineage>
        <taxon>Eukaryota</taxon>
        <taxon>Metazoa</taxon>
        <taxon>Chordata</taxon>
        <taxon>Craniata</taxon>
        <taxon>Vertebrata</taxon>
        <taxon>Chondrichthyes</taxon>
        <taxon>Elasmobranchii</taxon>
        <taxon>Galeomorphii</taxon>
        <taxon>Galeoidea</taxon>
        <taxon>Carcharhiniformes</taxon>
        <taxon>Scyliorhinidae</taxon>
        <taxon>Scyliorhinus</taxon>
    </lineage>
</organism>
<dbReference type="InterPro" id="IPR012338">
    <property type="entry name" value="Beta-lactam/transpept-like"/>
</dbReference>
<accession>A0A401PQH8</accession>
<keyword evidence="5" id="KW-0732">Signal</keyword>
<keyword evidence="4" id="KW-0964">Secreted</keyword>
<dbReference type="OrthoDB" id="9947580at2759"/>
<dbReference type="InterPro" id="IPR000566">
    <property type="entry name" value="Lipocln_cytosolic_FA-bd_dom"/>
</dbReference>
<keyword evidence="6" id="KW-0378">Hydrolase</keyword>
<evidence type="ECO:0000259" key="9">
    <source>
        <dbReference type="Pfam" id="PF00061"/>
    </source>
</evidence>
<dbReference type="InterPro" id="IPR002968">
    <property type="entry name" value="A1-microglobln"/>
</dbReference>
<dbReference type="GO" id="GO:0006537">
    <property type="term" value="P:glutamate biosynthetic process"/>
    <property type="evidence" value="ECO:0007669"/>
    <property type="project" value="TreeGrafter"/>
</dbReference>
<dbReference type="PANTHER" id="PTHR12544">
    <property type="entry name" value="GLUTAMINASE"/>
    <property type="match status" value="1"/>
</dbReference>
<evidence type="ECO:0000256" key="5">
    <source>
        <dbReference type="ARBA" id="ARBA00022729"/>
    </source>
</evidence>
<evidence type="ECO:0000256" key="1">
    <source>
        <dbReference type="ARBA" id="ARBA00004613"/>
    </source>
</evidence>
<dbReference type="Gene3D" id="3.40.710.10">
    <property type="entry name" value="DD-peptidase/beta-lactamase superfamily"/>
    <property type="match status" value="1"/>
</dbReference>
<dbReference type="EC" id="3.5.1.2" evidence="3"/>
<dbReference type="EMBL" id="BFAA01017624">
    <property type="protein sequence ID" value="GCB75378.1"/>
    <property type="molecule type" value="Genomic_DNA"/>
</dbReference>
<comment type="subcellular location">
    <subcellularLocation>
        <location evidence="1">Secreted</location>
    </subcellularLocation>
</comment>
<dbReference type="GO" id="GO:0006543">
    <property type="term" value="P:L-glutamine catabolic process"/>
    <property type="evidence" value="ECO:0007669"/>
    <property type="project" value="TreeGrafter"/>
</dbReference>
<dbReference type="SUPFAM" id="SSF50814">
    <property type="entry name" value="Lipocalins"/>
    <property type="match status" value="1"/>
</dbReference>
<dbReference type="PANTHER" id="PTHR12544:SF33">
    <property type="entry name" value="GLUTAMINASE LIVER ISOFORM, MITOCHONDRIAL"/>
    <property type="match status" value="1"/>
</dbReference>
<protein>
    <recommendedName>
        <fullName evidence="3">glutaminase</fullName>
        <ecNumber evidence="3">3.5.1.2</ecNumber>
    </recommendedName>
</protein>
<evidence type="ECO:0000256" key="3">
    <source>
        <dbReference type="ARBA" id="ARBA00012918"/>
    </source>
</evidence>
<evidence type="ECO:0000256" key="2">
    <source>
        <dbReference type="ARBA" id="ARBA00011076"/>
    </source>
</evidence>
<feature type="non-terminal residue" evidence="10">
    <location>
        <position position="1"/>
    </location>
</feature>
<dbReference type="PRINTS" id="PR01215">
    <property type="entry name" value="A1MCGLOBULIN"/>
</dbReference>
<dbReference type="Pfam" id="PF04960">
    <property type="entry name" value="Glutaminase"/>
    <property type="match status" value="1"/>
</dbReference>
<sequence>NGSCVNMTAEYEYLGNQGHFKYIPPAGYDIEIAVQITHISYHEYAILAYDSRLGQRKTKSLALYGRTQKLKREISKHFKEVALKQGIPEDMILFLPEYGACTSWKPMPNFVFELCSIEVTCESGCVMAATLANGGICPITGERVLSAEAVRNTLSLMHSCGMYDFSGEFAFHVGLPAKSGVSGGVLLVVPNVMGIMCWSPALDKVGNSVRGIDFCEVWDATRM</sequence>
<dbReference type="GO" id="GO:0005576">
    <property type="term" value="C:extracellular region"/>
    <property type="evidence" value="ECO:0007669"/>
    <property type="project" value="UniProtKB-SubCell"/>
</dbReference>
<comment type="similarity">
    <text evidence="2">Belongs to the glutaminase family.</text>
</comment>
<dbReference type="AlphaFoldDB" id="A0A401PQH8"/>
<dbReference type="Pfam" id="PF00061">
    <property type="entry name" value="Lipocalin"/>
    <property type="match status" value="1"/>
</dbReference>
<evidence type="ECO:0000256" key="8">
    <source>
        <dbReference type="ARBA" id="ARBA00049534"/>
    </source>
</evidence>
<dbReference type="SUPFAM" id="SSF56601">
    <property type="entry name" value="beta-lactamase/transpeptidase-like"/>
    <property type="match status" value="1"/>
</dbReference>
<evidence type="ECO:0000256" key="6">
    <source>
        <dbReference type="ARBA" id="ARBA00022801"/>
    </source>
</evidence>
<gene>
    <name evidence="10" type="ORF">scyTo_0020904</name>
</gene>
<comment type="catalytic activity">
    <reaction evidence="8">
        <text>L-glutamine + H2O = L-glutamate + NH4(+)</text>
        <dbReference type="Rhea" id="RHEA:15889"/>
        <dbReference type="ChEBI" id="CHEBI:15377"/>
        <dbReference type="ChEBI" id="CHEBI:28938"/>
        <dbReference type="ChEBI" id="CHEBI:29985"/>
        <dbReference type="ChEBI" id="CHEBI:58359"/>
        <dbReference type="EC" id="3.5.1.2"/>
    </reaction>
</comment>
<name>A0A401PQH8_SCYTO</name>
<evidence type="ECO:0000256" key="4">
    <source>
        <dbReference type="ARBA" id="ARBA00022525"/>
    </source>
</evidence>
<dbReference type="Gene3D" id="2.40.128.20">
    <property type="match status" value="1"/>
</dbReference>
<dbReference type="InterPro" id="IPR012674">
    <property type="entry name" value="Calycin"/>
</dbReference>